<sequence length="114" mass="13031">MDALHPSMEPSVNYSVRISPGTTIAHRISKCHIRRYTTQRPIDVAQNANLRRRHRAAPSSKDTRTPGLESHFWYLVDMVGPIAQSFVASQCKRRKRCVSPFSKPGPRQVCKDTW</sequence>
<evidence type="ECO:0000313" key="4">
    <source>
        <dbReference type="Proteomes" id="UP000030765"/>
    </source>
</evidence>
<reference evidence="3" key="2">
    <citation type="submission" date="2020-05" db="UniProtKB">
        <authorList>
            <consortium name="EnsemblMetazoa"/>
        </authorList>
    </citation>
    <scope>IDENTIFICATION</scope>
</reference>
<evidence type="ECO:0000313" key="3">
    <source>
        <dbReference type="EnsemblMetazoa" id="ASIC007314-PA"/>
    </source>
</evidence>
<organism evidence="2">
    <name type="scientific">Anopheles sinensis</name>
    <name type="common">Mosquito</name>
    <dbReference type="NCBI Taxonomy" id="74873"/>
    <lineage>
        <taxon>Eukaryota</taxon>
        <taxon>Metazoa</taxon>
        <taxon>Ecdysozoa</taxon>
        <taxon>Arthropoda</taxon>
        <taxon>Hexapoda</taxon>
        <taxon>Insecta</taxon>
        <taxon>Pterygota</taxon>
        <taxon>Neoptera</taxon>
        <taxon>Endopterygota</taxon>
        <taxon>Diptera</taxon>
        <taxon>Nematocera</taxon>
        <taxon>Culicoidea</taxon>
        <taxon>Culicidae</taxon>
        <taxon>Anophelinae</taxon>
        <taxon>Anopheles</taxon>
    </lineage>
</organism>
<dbReference type="AlphaFoldDB" id="A0A084VPN9"/>
<evidence type="ECO:0000256" key="1">
    <source>
        <dbReference type="SAM" id="MobiDB-lite"/>
    </source>
</evidence>
<protein>
    <submittedName>
        <fullName evidence="2 3">Resistance protein RGA2</fullName>
    </submittedName>
</protein>
<dbReference type="EMBL" id="KE524999">
    <property type="protein sequence ID" value="KFB39933.1"/>
    <property type="molecule type" value="Genomic_DNA"/>
</dbReference>
<dbReference type="EnsemblMetazoa" id="ASIC007314-RA">
    <property type="protein sequence ID" value="ASIC007314-PA"/>
    <property type="gene ID" value="ASIC007314"/>
</dbReference>
<dbReference type="VEuPathDB" id="VectorBase:ASIC007314"/>
<reference evidence="2 4" key="1">
    <citation type="journal article" date="2014" name="BMC Genomics">
        <title>Genome sequence of Anopheles sinensis provides insight into genetics basis of mosquito competence for malaria parasites.</title>
        <authorList>
            <person name="Zhou D."/>
            <person name="Zhang D."/>
            <person name="Ding G."/>
            <person name="Shi L."/>
            <person name="Hou Q."/>
            <person name="Ye Y."/>
            <person name="Xu Y."/>
            <person name="Zhou H."/>
            <person name="Xiong C."/>
            <person name="Li S."/>
            <person name="Yu J."/>
            <person name="Hong S."/>
            <person name="Yu X."/>
            <person name="Zou P."/>
            <person name="Chen C."/>
            <person name="Chang X."/>
            <person name="Wang W."/>
            <person name="Lv Y."/>
            <person name="Sun Y."/>
            <person name="Ma L."/>
            <person name="Shen B."/>
            <person name="Zhu C."/>
        </authorList>
    </citation>
    <scope>NUCLEOTIDE SEQUENCE [LARGE SCALE GENOMIC DNA]</scope>
</reference>
<name>A0A084VPN9_ANOSI</name>
<keyword evidence="4" id="KW-1185">Reference proteome</keyword>
<feature type="region of interest" description="Disordered" evidence="1">
    <location>
        <begin position="47"/>
        <end position="66"/>
    </location>
</feature>
<evidence type="ECO:0000313" key="2">
    <source>
        <dbReference type="EMBL" id="KFB39933.1"/>
    </source>
</evidence>
<dbReference type="EMBL" id="ATLV01015021">
    <property type="status" value="NOT_ANNOTATED_CDS"/>
    <property type="molecule type" value="Genomic_DNA"/>
</dbReference>
<dbReference type="Proteomes" id="UP000030765">
    <property type="component" value="Unassembled WGS sequence"/>
</dbReference>
<proteinExistence type="predicted"/>
<accession>A0A084VPN9</accession>
<gene>
    <name evidence="2" type="ORF">ZHAS_00007314</name>
</gene>